<evidence type="ECO:0000259" key="1">
    <source>
        <dbReference type="PROSITE" id="PS50943"/>
    </source>
</evidence>
<evidence type="ECO:0000313" key="2">
    <source>
        <dbReference type="EMBL" id="MFB9686074.1"/>
    </source>
</evidence>
<dbReference type="SUPFAM" id="SSF47413">
    <property type="entry name" value="lambda repressor-like DNA-binding domains"/>
    <property type="match status" value="1"/>
</dbReference>
<dbReference type="SMART" id="SM00530">
    <property type="entry name" value="HTH_XRE"/>
    <property type="match status" value="1"/>
</dbReference>
<proteinExistence type="predicted"/>
<reference evidence="2 3" key="1">
    <citation type="submission" date="2024-09" db="EMBL/GenBank/DDBJ databases">
        <authorList>
            <person name="Sun Q."/>
            <person name="Mori K."/>
        </authorList>
    </citation>
    <scope>NUCLEOTIDE SEQUENCE [LARGE SCALE GENOMIC DNA]</scope>
    <source>
        <strain evidence="2 3">JCM 13852</strain>
    </source>
</reference>
<sequence length="86" mass="9381">MNQRDDGPPDHKLEQHLAATGLRLRAARRRADLTQIELAALSGVDRGNISRAEHGGNISLETLWRLAIALNLHAADLLDDRLPGNG</sequence>
<protein>
    <submittedName>
        <fullName evidence="2">Helix-turn-helix domain-containing protein</fullName>
    </submittedName>
</protein>
<evidence type="ECO:0000313" key="3">
    <source>
        <dbReference type="Proteomes" id="UP001589535"/>
    </source>
</evidence>
<dbReference type="Gene3D" id="1.10.260.40">
    <property type="entry name" value="lambda repressor-like DNA-binding domains"/>
    <property type="match status" value="1"/>
</dbReference>
<feature type="domain" description="HTH cro/C1-type" evidence="1">
    <location>
        <begin position="24"/>
        <end position="77"/>
    </location>
</feature>
<name>A0ABV5U3X5_9PSEU</name>
<dbReference type="InterPro" id="IPR010982">
    <property type="entry name" value="Lambda_DNA-bd_dom_sf"/>
</dbReference>
<dbReference type="EMBL" id="JBHMBK010000012">
    <property type="protein sequence ID" value="MFB9686074.1"/>
    <property type="molecule type" value="Genomic_DNA"/>
</dbReference>
<accession>A0ABV5U3X5</accession>
<dbReference type="RefSeq" id="WP_378194667.1">
    <property type="nucleotide sequence ID" value="NZ_JBHMBK010000012.1"/>
</dbReference>
<dbReference type="CDD" id="cd00093">
    <property type="entry name" value="HTH_XRE"/>
    <property type="match status" value="1"/>
</dbReference>
<comment type="caution">
    <text evidence="2">The sequence shown here is derived from an EMBL/GenBank/DDBJ whole genome shotgun (WGS) entry which is preliminary data.</text>
</comment>
<dbReference type="InterPro" id="IPR001387">
    <property type="entry name" value="Cro/C1-type_HTH"/>
</dbReference>
<dbReference type="Pfam" id="PF01381">
    <property type="entry name" value="HTH_3"/>
    <property type="match status" value="1"/>
</dbReference>
<dbReference type="Proteomes" id="UP001589535">
    <property type="component" value="Unassembled WGS sequence"/>
</dbReference>
<organism evidence="2 3">
    <name type="scientific">Amycolatopsis plumensis</name>
    <dbReference type="NCBI Taxonomy" id="236508"/>
    <lineage>
        <taxon>Bacteria</taxon>
        <taxon>Bacillati</taxon>
        <taxon>Actinomycetota</taxon>
        <taxon>Actinomycetes</taxon>
        <taxon>Pseudonocardiales</taxon>
        <taxon>Pseudonocardiaceae</taxon>
        <taxon>Amycolatopsis</taxon>
    </lineage>
</organism>
<dbReference type="PROSITE" id="PS50943">
    <property type="entry name" value="HTH_CROC1"/>
    <property type="match status" value="1"/>
</dbReference>
<gene>
    <name evidence="2" type="ORF">ACFFTO_17905</name>
</gene>
<keyword evidence="3" id="KW-1185">Reference proteome</keyword>